<organism evidence="2 3">
    <name type="scientific">Gossypium klotzschianum</name>
    <dbReference type="NCBI Taxonomy" id="34286"/>
    <lineage>
        <taxon>Eukaryota</taxon>
        <taxon>Viridiplantae</taxon>
        <taxon>Streptophyta</taxon>
        <taxon>Embryophyta</taxon>
        <taxon>Tracheophyta</taxon>
        <taxon>Spermatophyta</taxon>
        <taxon>Magnoliopsida</taxon>
        <taxon>eudicotyledons</taxon>
        <taxon>Gunneridae</taxon>
        <taxon>Pentapetalae</taxon>
        <taxon>rosids</taxon>
        <taxon>malvids</taxon>
        <taxon>Malvales</taxon>
        <taxon>Malvaceae</taxon>
        <taxon>Malvoideae</taxon>
        <taxon>Gossypium</taxon>
    </lineage>
</organism>
<protein>
    <recommendedName>
        <fullName evidence="1">DUF7745 domain-containing protein</fullName>
    </recommendedName>
</protein>
<proteinExistence type="predicted"/>
<dbReference type="InterPro" id="IPR056647">
    <property type="entry name" value="DUF7745"/>
</dbReference>
<sequence>MWDYTRISVTQNSLQELKEIWDQWNDETKQLFYSNYRDLPYLLNIKEGGFGAYRGVIYSFTTLPKASAHPDGKKKVDVFVLSIYGLVIFPRALGHVDEAVLDLFDRLDKGVTPVPAILAETFRTLNACRRAGEGRFIEIVARLRRDDISEENWMPILQNPQEKDAE</sequence>
<comment type="caution">
    <text evidence="2">The sequence shown here is derived from an EMBL/GenBank/DDBJ whole genome shotgun (WGS) entry which is preliminary data.</text>
</comment>
<dbReference type="AlphaFoldDB" id="A0A7J8WF87"/>
<dbReference type="OrthoDB" id="976209at2759"/>
<dbReference type="EMBL" id="JABFAB010247654">
    <property type="protein sequence ID" value="MBA0673530.1"/>
    <property type="molecule type" value="Genomic_DNA"/>
</dbReference>
<keyword evidence="3" id="KW-1185">Reference proteome</keyword>
<reference evidence="2 3" key="1">
    <citation type="journal article" date="2019" name="Genome Biol. Evol.">
        <title>Insights into the evolution of the New World diploid cottons (Gossypium, subgenus Houzingenia) based on genome sequencing.</title>
        <authorList>
            <person name="Grover C.E."/>
            <person name="Arick M.A. 2nd"/>
            <person name="Thrash A."/>
            <person name="Conover J.L."/>
            <person name="Sanders W.S."/>
            <person name="Peterson D.G."/>
            <person name="Frelichowski J.E."/>
            <person name="Scheffler J.A."/>
            <person name="Scheffler B.E."/>
            <person name="Wendel J.F."/>
        </authorList>
    </citation>
    <scope>NUCLEOTIDE SEQUENCE [LARGE SCALE GENOMIC DNA]</scope>
    <source>
        <strain evidence="2">57</strain>
        <tissue evidence="2">Leaf</tissue>
    </source>
</reference>
<evidence type="ECO:0000259" key="1">
    <source>
        <dbReference type="Pfam" id="PF24924"/>
    </source>
</evidence>
<evidence type="ECO:0000313" key="3">
    <source>
        <dbReference type="Proteomes" id="UP000593573"/>
    </source>
</evidence>
<feature type="domain" description="DUF7745" evidence="1">
    <location>
        <begin position="67"/>
        <end position="137"/>
    </location>
</feature>
<dbReference type="Proteomes" id="UP000593573">
    <property type="component" value="Unassembled WGS sequence"/>
</dbReference>
<gene>
    <name evidence="2" type="ORF">Goklo_024391</name>
</gene>
<accession>A0A7J8WF87</accession>
<dbReference type="PANTHER" id="PTHR48200">
    <property type="entry name" value="PROTEIN, PUTATIVE-RELATED"/>
    <property type="match status" value="1"/>
</dbReference>
<evidence type="ECO:0000313" key="2">
    <source>
        <dbReference type="EMBL" id="MBA0673530.1"/>
    </source>
</evidence>
<name>A0A7J8WF87_9ROSI</name>
<dbReference type="PANTHER" id="PTHR48200:SF1">
    <property type="entry name" value="AMINOTRANSFERASE-LIKE PLANT MOBILE DOMAIN-CONTAINING PROTEIN"/>
    <property type="match status" value="1"/>
</dbReference>
<dbReference type="Pfam" id="PF24924">
    <property type="entry name" value="DUF7745"/>
    <property type="match status" value="1"/>
</dbReference>
<feature type="non-terminal residue" evidence="2">
    <location>
        <position position="1"/>
    </location>
</feature>